<keyword evidence="4" id="KW-1185">Reference proteome</keyword>
<dbReference type="InterPro" id="IPR001810">
    <property type="entry name" value="F-box_dom"/>
</dbReference>
<dbReference type="InterPro" id="IPR055312">
    <property type="entry name" value="FBL15-like"/>
</dbReference>
<feature type="domain" description="F-box" evidence="1">
    <location>
        <begin position="21"/>
        <end position="60"/>
    </location>
</feature>
<dbReference type="Pfam" id="PF24758">
    <property type="entry name" value="LRR_At5g56370"/>
    <property type="match status" value="1"/>
</dbReference>
<sequence>MDQDHPRRRRRHRRFSGEDRISGLPDELLHSILLRLGSVRAAARTGALSRRWRRVWTHLPELVFDSGSFEDAPPPAPASFARAVDDALAAYATDGPDTTLGLEGLVIVVPTAAGGDVPAGRVARWLRFAAGRVAGELVLFMPRPRMPPDETEAVLHRAALELPACERAKTIALRLNLGWRLRLRPAGAFAALTSLTILFARMDGGEVTALVCTRCPRLRNLRLGVVLVGDRGISIRSGSLRSLSLSVARTRRLEVATPGLEYLYVVGAIGEARVSAPKLAGLVWSCATYDPHRHRFEDAGRRRLQLLDVGETSAEAVMLMQKFDGVDQLRLGVCIPPGVEAYKSFLNDTTKLPKCQTQTLSITIPWSCHGLAPVMLHLLRRCSSTKKVSVQMFDLSSYSSWLRCPSYCPCRLEESRRIDGIDLNSLEEVEITSYRGSQEDLLEFVEQLCRCNAPILKKLFFSHTMFSAPSSQTKALFEKIRSMCHPKIEVEFYDFMDRAWVRFDGFD</sequence>
<feature type="domain" description="F-box/LRR-repeat protein 15/At3g58940/PEG3-like LRR" evidence="2">
    <location>
        <begin position="122"/>
        <end position="270"/>
    </location>
</feature>
<gene>
    <name evidence="3" type="ORF">PVAP13_8NG265600</name>
</gene>
<name>A0A8T0PBW4_PANVG</name>
<evidence type="ECO:0000259" key="2">
    <source>
        <dbReference type="Pfam" id="PF24758"/>
    </source>
</evidence>
<dbReference type="AlphaFoldDB" id="A0A8T0PBW4"/>
<accession>A0A8T0PBW4</accession>
<dbReference type="InterPro" id="IPR055411">
    <property type="entry name" value="LRR_FXL15/At3g58940/PEG3-like"/>
</dbReference>
<dbReference type="InterPro" id="IPR036047">
    <property type="entry name" value="F-box-like_dom_sf"/>
</dbReference>
<reference evidence="3" key="1">
    <citation type="submission" date="2020-05" db="EMBL/GenBank/DDBJ databases">
        <title>WGS assembly of Panicum virgatum.</title>
        <authorList>
            <person name="Lovell J.T."/>
            <person name="Jenkins J."/>
            <person name="Shu S."/>
            <person name="Juenger T.E."/>
            <person name="Schmutz J."/>
        </authorList>
    </citation>
    <scope>NUCLEOTIDE SEQUENCE</scope>
    <source>
        <strain evidence="3">AP13</strain>
    </source>
</reference>
<dbReference type="Pfam" id="PF00646">
    <property type="entry name" value="F-box"/>
    <property type="match status" value="1"/>
</dbReference>
<dbReference type="PANTHER" id="PTHR34709:SF68">
    <property type="entry name" value="OS07G0550432 PROTEIN"/>
    <property type="match status" value="1"/>
</dbReference>
<evidence type="ECO:0000313" key="4">
    <source>
        <dbReference type="Proteomes" id="UP000823388"/>
    </source>
</evidence>
<dbReference type="EMBL" id="CM029052">
    <property type="protein sequence ID" value="KAG2558425.1"/>
    <property type="molecule type" value="Genomic_DNA"/>
</dbReference>
<protein>
    <recommendedName>
        <fullName evidence="5">F-box domain-containing protein</fullName>
    </recommendedName>
</protein>
<evidence type="ECO:0008006" key="5">
    <source>
        <dbReference type="Google" id="ProtNLM"/>
    </source>
</evidence>
<proteinExistence type="predicted"/>
<evidence type="ECO:0000259" key="1">
    <source>
        <dbReference type="Pfam" id="PF00646"/>
    </source>
</evidence>
<comment type="caution">
    <text evidence="3">The sequence shown here is derived from an EMBL/GenBank/DDBJ whole genome shotgun (WGS) entry which is preliminary data.</text>
</comment>
<dbReference type="Proteomes" id="UP000823388">
    <property type="component" value="Chromosome 8N"/>
</dbReference>
<dbReference type="PANTHER" id="PTHR34709">
    <property type="entry name" value="OS10G0396666 PROTEIN"/>
    <property type="match status" value="1"/>
</dbReference>
<organism evidence="3 4">
    <name type="scientific">Panicum virgatum</name>
    <name type="common">Blackwell switchgrass</name>
    <dbReference type="NCBI Taxonomy" id="38727"/>
    <lineage>
        <taxon>Eukaryota</taxon>
        <taxon>Viridiplantae</taxon>
        <taxon>Streptophyta</taxon>
        <taxon>Embryophyta</taxon>
        <taxon>Tracheophyta</taxon>
        <taxon>Spermatophyta</taxon>
        <taxon>Magnoliopsida</taxon>
        <taxon>Liliopsida</taxon>
        <taxon>Poales</taxon>
        <taxon>Poaceae</taxon>
        <taxon>PACMAD clade</taxon>
        <taxon>Panicoideae</taxon>
        <taxon>Panicodae</taxon>
        <taxon>Paniceae</taxon>
        <taxon>Panicinae</taxon>
        <taxon>Panicum</taxon>
        <taxon>Panicum sect. Hiantes</taxon>
    </lineage>
</organism>
<dbReference type="SUPFAM" id="SSF81383">
    <property type="entry name" value="F-box domain"/>
    <property type="match status" value="1"/>
</dbReference>
<evidence type="ECO:0000313" key="3">
    <source>
        <dbReference type="EMBL" id="KAG2558425.1"/>
    </source>
</evidence>